<dbReference type="HOGENOM" id="CLU_1066294_0_0_1"/>
<feature type="region of interest" description="Disordered" evidence="1">
    <location>
        <begin position="116"/>
        <end position="246"/>
    </location>
</feature>
<feature type="compositionally biased region" description="Polar residues" evidence="1">
    <location>
        <begin position="215"/>
        <end position="243"/>
    </location>
</feature>
<dbReference type="VEuPathDB" id="FungiDB:A1Q1_07566"/>
<feature type="compositionally biased region" description="Basic and acidic residues" evidence="1">
    <location>
        <begin position="147"/>
        <end position="186"/>
    </location>
</feature>
<feature type="compositionally biased region" description="Polar residues" evidence="1">
    <location>
        <begin position="189"/>
        <end position="201"/>
    </location>
</feature>
<proteinExistence type="predicted"/>
<dbReference type="GeneID" id="25991078"/>
<keyword evidence="2" id="KW-1133">Transmembrane helix</keyword>
<dbReference type="EMBL" id="ALBS01000068">
    <property type="protein sequence ID" value="EJT51239.1"/>
    <property type="molecule type" value="Genomic_DNA"/>
</dbReference>
<dbReference type="AlphaFoldDB" id="J6F2N5"/>
<name>J6F2N5_TRIAS</name>
<feature type="transmembrane region" description="Helical" evidence="2">
    <location>
        <begin position="18"/>
        <end position="40"/>
    </location>
</feature>
<dbReference type="Proteomes" id="UP000002748">
    <property type="component" value="Unassembled WGS sequence"/>
</dbReference>
<sequence>MADQAALPTARALPASSVVNISTLLPVLGLLAGYTTYLYLRRTTSPLLPIAMMGDSTTSLLASRPSVNASTTLVLRHGNLPRRHAYAERLQSLCLSLWEWLRSWTERERPYTPIIDEESPDWEQGEPNAEGWRHSPFHWEPSPRFPRGSEDSEFERRWAPRDELAPHVRARIEREEREERERRGDTAETAGSTVSRANDTATADARCANAPNGYAQATGNQRQGGRSTSTICQNGSNDSTHSLTDLEPVHPIDWSLNGFGL</sequence>
<keyword evidence="2" id="KW-0472">Membrane</keyword>
<reference evidence="3 4" key="1">
    <citation type="journal article" date="2012" name="Eukaryot. Cell">
        <title>Draft genome sequence of CBS 2479, the standard type strain of Trichosporon asahii.</title>
        <authorList>
            <person name="Yang R.Y."/>
            <person name="Li H.T."/>
            <person name="Zhu H."/>
            <person name="Zhou G.P."/>
            <person name="Wang M."/>
            <person name="Wang L."/>
        </authorList>
    </citation>
    <scope>NUCLEOTIDE SEQUENCE [LARGE SCALE GENOMIC DNA]</scope>
    <source>
        <strain evidence="4">ATCC 90039 / CBS 2479 / JCM 2466 / KCTC 7840 / NCYC 2677 / UAMH 7654</strain>
    </source>
</reference>
<evidence type="ECO:0000313" key="3">
    <source>
        <dbReference type="EMBL" id="EJT51239.1"/>
    </source>
</evidence>
<dbReference type="RefSeq" id="XP_014182436.1">
    <property type="nucleotide sequence ID" value="XM_014326961.1"/>
</dbReference>
<accession>J6F2N5</accession>
<dbReference type="KEGG" id="tasa:A1Q1_07566"/>
<organism evidence="3 4">
    <name type="scientific">Trichosporon asahii var. asahii (strain ATCC 90039 / CBS 2479 / JCM 2466 / KCTC 7840 / NBRC 103889/ NCYC 2677 / UAMH 7654)</name>
    <name type="common">Yeast</name>
    <dbReference type="NCBI Taxonomy" id="1186058"/>
    <lineage>
        <taxon>Eukaryota</taxon>
        <taxon>Fungi</taxon>
        <taxon>Dikarya</taxon>
        <taxon>Basidiomycota</taxon>
        <taxon>Agaricomycotina</taxon>
        <taxon>Tremellomycetes</taxon>
        <taxon>Trichosporonales</taxon>
        <taxon>Trichosporonaceae</taxon>
        <taxon>Trichosporon</taxon>
    </lineage>
</organism>
<evidence type="ECO:0000256" key="2">
    <source>
        <dbReference type="SAM" id="Phobius"/>
    </source>
</evidence>
<evidence type="ECO:0000313" key="4">
    <source>
        <dbReference type="Proteomes" id="UP000002748"/>
    </source>
</evidence>
<gene>
    <name evidence="3" type="ORF">A1Q1_07566</name>
</gene>
<keyword evidence="2" id="KW-0812">Transmembrane</keyword>
<protein>
    <submittedName>
        <fullName evidence="3">Uncharacterized protein</fullName>
    </submittedName>
</protein>
<comment type="caution">
    <text evidence="3">The sequence shown here is derived from an EMBL/GenBank/DDBJ whole genome shotgun (WGS) entry which is preliminary data.</text>
</comment>
<evidence type="ECO:0000256" key="1">
    <source>
        <dbReference type="SAM" id="MobiDB-lite"/>
    </source>
</evidence>